<reference evidence="1 2" key="1">
    <citation type="submission" date="2020-08" db="EMBL/GenBank/DDBJ databases">
        <title>Sequencing the genomes of 1000 actinobacteria strains.</title>
        <authorList>
            <person name="Klenk H.-P."/>
        </authorList>
    </citation>
    <scope>NUCLEOTIDE SEQUENCE [LARGE SCALE GENOMIC DNA]</scope>
    <source>
        <strain evidence="1 2">DSM 45913</strain>
    </source>
</reference>
<proteinExistence type="predicted"/>
<sequence length="68" mass="7524">MMRLTVAENDQLVARLSHEQGRRLADSGVVQARPSPFDTELWELAPQGKVGVARVGDVEVWVTPKLVL</sequence>
<comment type="caution">
    <text evidence="1">The sequence shown here is derived from an EMBL/GenBank/DDBJ whole genome shotgun (WGS) entry which is preliminary data.</text>
</comment>
<dbReference type="AlphaFoldDB" id="A0A7X0C190"/>
<gene>
    <name evidence="1" type="ORF">FHU36_001745</name>
</gene>
<dbReference type="Proteomes" id="UP000583800">
    <property type="component" value="Unassembled WGS sequence"/>
</dbReference>
<dbReference type="RefSeq" id="WP_185083221.1">
    <property type="nucleotide sequence ID" value="NZ_JACHJB010000001.1"/>
</dbReference>
<dbReference type="EMBL" id="JACHJB010000001">
    <property type="protein sequence ID" value="MBB6345236.1"/>
    <property type="molecule type" value="Genomic_DNA"/>
</dbReference>
<evidence type="ECO:0000313" key="1">
    <source>
        <dbReference type="EMBL" id="MBB6345236.1"/>
    </source>
</evidence>
<organism evidence="1 2">
    <name type="scientific">Nonomuraea muscovyensis</name>
    <dbReference type="NCBI Taxonomy" id="1124761"/>
    <lineage>
        <taxon>Bacteria</taxon>
        <taxon>Bacillati</taxon>
        <taxon>Actinomycetota</taxon>
        <taxon>Actinomycetes</taxon>
        <taxon>Streptosporangiales</taxon>
        <taxon>Streptosporangiaceae</taxon>
        <taxon>Nonomuraea</taxon>
    </lineage>
</organism>
<name>A0A7X0C190_9ACTN</name>
<accession>A0A7X0C190</accession>
<evidence type="ECO:0000313" key="2">
    <source>
        <dbReference type="Proteomes" id="UP000583800"/>
    </source>
</evidence>
<protein>
    <submittedName>
        <fullName evidence="1">Uncharacterized protein</fullName>
    </submittedName>
</protein>
<keyword evidence="2" id="KW-1185">Reference proteome</keyword>